<dbReference type="SUPFAM" id="SSF143631">
    <property type="entry name" value="ApbE-like"/>
    <property type="match status" value="1"/>
</dbReference>
<evidence type="ECO:0000256" key="5">
    <source>
        <dbReference type="ARBA" id="ARBA00022679"/>
    </source>
</evidence>
<dbReference type="EMBL" id="CP063989">
    <property type="protein sequence ID" value="QPL04746.1"/>
    <property type="molecule type" value="Genomic_DNA"/>
</dbReference>
<dbReference type="AlphaFoldDB" id="A0A7T0PUZ8"/>
<evidence type="ECO:0000256" key="3">
    <source>
        <dbReference type="ARBA" id="ARBA00016337"/>
    </source>
</evidence>
<keyword evidence="6" id="KW-0479">Metal-binding</keyword>
<evidence type="ECO:0000256" key="9">
    <source>
        <dbReference type="ARBA" id="ARBA00031306"/>
    </source>
</evidence>
<evidence type="ECO:0000256" key="1">
    <source>
        <dbReference type="ARBA" id="ARBA00001946"/>
    </source>
</evidence>
<gene>
    <name evidence="11" type="ORF">ID810_08180</name>
</gene>
<dbReference type="PANTHER" id="PTHR30040:SF2">
    <property type="entry name" value="FAD:PROTEIN FMN TRANSFERASE"/>
    <property type="match status" value="1"/>
</dbReference>
<accession>A0A7T0PUZ8</accession>
<keyword evidence="12" id="KW-1185">Reference proteome</keyword>
<evidence type="ECO:0000256" key="8">
    <source>
        <dbReference type="ARBA" id="ARBA00022842"/>
    </source>
</evidence>
<reference evidence="11 12" key="1">
    <citation type="submission" date="2020-11" db="EMBL/GenBank/DDBJ databases">
        <title>Actinomyces sp. ZJ750.</title>
        <authorList>
            <person name="Zhou J."/>
        </authorList>
    </citation>
    <scope>NUCLEOTIDE SEQUENCE [LARGE SCALE GENOMIC DNA]</scope>
    <source>
        <strain evidence="11 12">ZJ750</strain>
    </source>
</reference>
<keyword evidence="5 11" id="KW-0808">Transferase</keyword>
<keyword evidence="8" id="KW-0460">Magnesium</keyword>
<dbReference type="Gene3D" id="3.10.520.10">
    <property type="entry name" value="ApbE-like domains"/>
    <property type="match status" value="1"/>
</dbReference>
<evidence type="ECO:0000256" key="6">
    <source>
        <dbReference type="ARBA" id="ARBA00022723"/>
    </source>
</evidence>
<evidence type="ECO:0000256" key="4">
    <source>
        <dbReference type="ARBA" id="ARBA00022630"/>
    </source>
</evidence>
<evidence type="ECO:0000313" key="11">
    <source>
        <dbReference type="EMBL" id="QPL04746.1"/>
    </source>
</evidence>
<evidence type="ECO:0000256" key="2">
    <source>
        <dbReference type="ARBA" id="ARBA00011955"/>
    </source>
</evidence>
<dbReference type="Pfam" id="PF02424">
    <property type="entry name" value="ApbE"/>
    <property type="match status" value="1"/>
</dbReference>
<sequence>MRPSPDPLPRPDARPWTQVWRTPATGTTWRVLTHEPLPPALREELVALIDAYEEVFSRFRPGSLVSRAAAGRSDTGPITLDLPAGSARMLDLYDRLHAATAGRLDPLVGSDLVALGYDESCTFVVQDGALARLGAAGGRPVWGRDAHHDGDRLTLERPALMDVGAVGKGALVDLVGQALEAAGVEQYVVDGSGDLLVRSEQPVRLGLEEPRAAGDHPTATPRVSGVIGVVELRRGALCASGSYRRTWGPGLHHLLDAVTGLPVGGERVPVATWAIAEDAATADGLATALFLTEPAVLAAAGFRYDFALLRGDGTAAVSRGLTALPGELFTA</sequence>
<keyword evidence="4" id="KW-0285">Flavoprotein</keyword>
<dbReference type="EC" id="2.7.1.180" evidence="2"/>
<comment type="cofactor">
    <cofactor evidence="1">
        <name>Mg(2+)</name>
        <dbReference type="ChEBI" id="CHEBI:18420"/>
    </cofactor>
</comment>
<dbReference type="InterPro" id="IPR024932">
    <property type="entry name" value="ApbE"/>
</dbReference>
<dbReference type="GO" id="GO:0016740">
    <property type="term" value="F:transferase activity"/>
    <property type="evidence" value="ECO:0007669"/>
    <property type="project" value="UniProtKB-KW"/>
</dbReference>
<dbReference type="InterPro" id="IPR003374">
    <property type="entry name" value="ApbE-like_sf"/>
</dbReference>
<name>A0A7T0PUZ8_9ACTO</name>
<keyword evidence="7" id="KW-0274">FAD</keyword>
<dbReference type="PANTHER" id="PTHR30040">
    <property type="entry name" value="THIAMINE BIOSYNTHESIS LIPOPROTEIN APBE"/>
    <property type="match status" value="1"/>
</dbReference>
<organism evidence="11 12">
    <name type="scientific">Actinomyces respiraculi</name>
    <dbReference type="NCBI Taxonomy" id="2744574"/>
    <lineage>
        <taxon>Bacteria</taxon>
        <taxon>Bacillati</taxon>
        <taxon>Actinomycetota</taxon>
        <taxon>Actinomycetes</taxon>
        <taxon>Actinomycetales</taxon>
        <taxon>Actinomycetaceae</taxon>
        <taxon>Actinomyces</taxon>
    </lineage>
</organism>
<dbReference type="GO" id="GO:0046872">
    <property type="term" value="F:metal ion binding"/>
    <property type="evidence" value="ECO:0007669"/>
    <property type="project" value="UniProtKB-KW"/>
</dbReference>
<dbReference type="RefSeq" id="WP_166856793.1">
    <property type="nucleotide sequence ID" value="NZ_CP063989.1"/>
</dbReference>
<proteinExistence type="predicted"/>
<protein>
    <recommendedName>
        <fullName evidence="3">FAD:protein FMN transferase</fullName>
        <ecNumber evidence="2">2.7.1.180</ecNumber>
    </recommendedName>
    <alternativeName>
        <fullName evidence="9">Flavin transferase</fullName>
    </alternativeName>
</protein>
<dbReference type="KEGG" id="arep:ID810_08180"/>
<evidence type="ECO:0000256" key="10">
    <source>
        <dbReference type="ARBA" id="ARBA00048540"/>
    </source>
</evidence>
<evidence type="ECO:0000313" key="12">
    <source>
        <dbReference type="Proteomes" id="UP000594637"/>
    </source>
</evidence>
<comment type="catalytic activity">
    <reaction evidence="10">
        <text>L-threonyl-[protein] + FAD = FMN-L-threonyl-[protein] + AMP + H(+)</text>
        <dbReference type="Rhea" id="RHEA:36847"/>
        <dbReference type="Rhea" id="RHEA-COMP:11060"/>
        <dbReference type="Rhea" id="RHEA-COMP:11061"/>
        <dbReference type="ChEBI" id="CHEBI:15378"/>
        <dbReference type="ChEBI" id="CHEBI:30013"/>
        <dbReference type="ChEBI" id="CHEBI:57692"/>
        <dbReference type="ChEBI" id="CHEBI:74257"/>
        <dbReference type="ChEBI" id="CHEBI:456215"/>
        <dbReference type="EC" id="2.7.1.180"/>
    </reaction>
</comment>
<dbReference type="Proteomes" id="UP000594637">
    <property type="component" value="Chromosome"/>
</dbReference>
<evidence type="ECO:0000256" key="7">
    <source>
        <dbReference type="ARBA" id="ARBA00022827"/>
    </source>
</evidence>